<comment type="caution">
    <text evidence="2">The sequence shown here is derived from an EMBL/GenBank/DDBJ whole genome shotgun (WGS) entry which is preliminary data.</text>
</comment>
<feature type="compositionally biased region" description="Basic and acidic residues" evidence="1">
    <location>
        <begin position="46"/>
        <end position="58"/>
    </location>
</feature>
<dbReference type="EMBL" id="JAVRRL010000110">
    <property type="protein sequence ID" value="KAK5107701.1"/>
    <property type="molecule type" value="Genomic_DNA"/>
</dbReference>
<reference evidence="2" key="1">
    <citation type="submission" date="2023-08" db="EMBL/GenBank/DDBJ databases">
        <title>Black Yeasts Isolated from many extreme environments.</title>
        <authorList>
            <person name="Coleine C."/>
            <person name="Stajich J.E."/>
            <person name="Selbmann L."/>
        </authorList>
    </citation>
    <scope>NUCLEOTIDE SEQUENCE</scope>
    <source>
        <strain evidence="2">CCFEE 5401</strain>
    </source>
</reference>
<feature type="region of interest" description="Disordered" evidence="1">
    <location>
        <begin position="1"/>
        <end position="58"/>
    </location>
</feature>
<feature type="compositionally biased region" description="Basic and acidic residues" evidence="1">
    <location>
        <begin position="105"/>
        <end position="120"/>
    </location>
</feature>
<evidence type="ECO:0000256" key="1">
    <source>
        <dbReference type="SAM" id="MobiDB-lite"/>
    </source>
</evidence>
<accession>A0AAN7T9W5</accession>
<proteinExistence type="predicted"/>
<dbReference type="Proteomes" id="UP001310890">
    <property type="component" value="Unassembled WGS sequence"/>
</dbReference>
<evidence type="ECO:0000313" key="2">
    <source>
        <dbReference type="EMBL" id="KAK5107701.1"/>
    </source>
</evidence>
<gene>
    <name evidence="2" type="ORF">LTR62_000895</name>
</gene>
<sequence length="150" mass="17215">MDKEALAREKRHKKRQKKVLEQLRADDGTGTLFMSPSKIQAARDIASGRDRQKEQLEQDKMVRAQARALQKVMKEEEAQWKREARAVARAEKQEAAAQKKASLQKSREAERAQRALEKTTKQQPIPHGRPPINSTVKKQKAVKKIKETPQ</sequence>
<name>A0AAN7T9W5_9PEZI</name>
<feature type="compositionally biased region" description="Basic and acidic residues" evidence="1">
    <location>
        <begin position="18"/>
        <end position="27"/>
    </location>
</feature>
<dbReference type="AlphaFoldDB" id="A0AAN7T9W5"/>
<organism evidence="2 3">
    <name type="scientific">Meristemomyces frigidus</name>
    <dbReference type="NCBI Taxonomy" id="1508187"/>
    <lineage>
        <taxon>Eukaryota</taxon>
        <taxon>Fungi</taxon>
        <taxon>Dikarya</taxon>
        <taxon>Ascomycota</taxon>
        <taxon>Pezizomycotina</taxon>
        <taxon>Dothideomycetes</taxon>
        <taxon>Dothideomycetidae</taxon>
        <taxon>Mycosphaerellales</taxon>
        <taxon>Teratosphaeriaceae</taxon>
        <taxon>Meristemomyces</taxon>
    </lineage>
</organism>
<evidence type="ECO:0000313" key="3">
    <source>
        <dbReference type="Proteomes" id="UP001310890"/>
    </source>
</evidence>
<protein>
    <submittedName>
        <fullName evidence="2">Uncharacterized protein</fullName>
    </submittedName>
</protein>
<feature type="region of interest" description="Disordered" evidence="1">
    <location>
        <begin position="91"/>
        <end position="150"/>
    </location>
</feature>